<dbReference type="PATRIC" id="fig|1129794.4.peg.1201"/>
<evidence type="ECO:0000313" key="2">
    <source>
        <dbReference type="EMBL" id="AGH43319.1"/>
    </source>
</evidence>
<dbReference type="InterPro" id="IPR000182">
    <property type="entry name" value="GNAT_dom"/>
</dbReference>
<reference evidence="2 3" key="1">
    <citation type="journal article" date="2013" name="Genome Announc.">
        <title>Complete Genome Sequence of Glaciecola psychrophila Strain 170T.</title>
        <authorList>
            <person name="Yin J."/>
            <person name="Chen J."/>
            <person name="Liu G."/>
            <person name="Yu Y."/>
            <person name="Song L."/>
            <person name="Wang X."/>
            <person name="Qu X."/>
        </authorList>
    </citation>
    <scope>NUCLEOTIDE SEQUENCE [LARGE SCALE GENOMIC DNA]</scope>
    <source>
        <strain evidence="2 3">170</strain>
    </source>
</reference>
<dbReference type="InterPro" id="IPR016181">
    <property type="entry name" value="Acyl_CoA_acyltransferase"/>
</dbReference>
<dbReference type="KEGG" id="gps:C427_1210"/>
<sequence length="175" mass="19704">MLKFIKNDQSLETELKLNDSSMVLSELLKEALQQSIMPSLKNENNNYLFSTLWTVINKNENRSVANVCFQGEPNEQGENEIGCGTYNQHQGKGYMTEAVQGMLNWAAKQEKVKAIIASTEKTNIASYIILEKMGLKKPVNLRSNLIGVCCWLDLSWQTDVILNSITLPKPPQHEG</sequence>
<dbReference type="PANTHER" id="PTHR43792">
    <property type="entry name" value="GNAT FAMILY, PUTATIVE (AFU_ORTHOLOGUE AFUA_3G00765)-RELATED-RELATED"/>
    <property type="match status" value="1"/>
</dbReference>
<evidence type="ECO:0000313" key="3">
    <source>
        <dbReference type="Proteomes" id="UP000011864"/>
    </source>
</evidence>
<name>M4RMD1_9ALTE</name>
<feature type="domain" description="N-acetyltransferase" evidence="1">
    <location>
        <begin position="37"/>
        <end position="136"/>
    </location>
</feature>
<dbReference type="InterPro" id="IPR051531">
    <property type="entry name" value="N-acetyltransferase"/>
</dbReference>
<dbReference type="PANTHER" id="PTHR43792:SF13">
    <property type="entry name" value="ACETYLTRANSFERASE"/>
    <property type="match status" value="1"/>
</dbReference>
<dbReference type="STRING" id="1129794.C427_1210"/>
<proteinExistence type="predicted"/>
<dbReference type="EMBL" id="CP003837">
    <property type="protein sequence ID" value="AGH43319.1"/>
    <property type="molecule type" value="Genomic_DNA"/>
</dbReference>
<dbReference type="Gene3D" id="3.40.630.30">
    <property type="match status" value="1"/>
</dbReference>
<dbReference type="eggNOG" id="COG1670">
    <property type="taxonomic scope" value="Bacteria"/>
</dbReference>
<dbReference type="GO" id="GO:0016747">
    <property type="term" value="F:acyltransferase activity, transferring groups other than amino-acyl groups"/>
    <property type="evidence" value="ECO:0007669"/>
    <property type="project" value="InterPro"/>
</dbReference>
<dbReference type="RefSeq" id="WP_015430499.1">
    <property type="nucleotide sequence ID" value="NC_020514.1"/>
</dbReference>
<dbReference type="SUPFAM" id="SSF55729">
    <property type="entry name" value="Acyl-CoA N-acyltransferases (Nat)"/>
    <property type="match status" value="1"/>
</dbReference>
<dbReference type="HOGENOM" id="CLU_013985_28_1_6"/>
<accession>M4RMD1</accession>
<protein>
    <recommendedName>
        <fullName evidence="1">N-acetyltransferase domain-containing protein</fullName>
    </recommendedName>
</protein>
<keyword evidence="3" id="KW-1185">Reference proteome</keyword>
<dbReference type="Pfam" id="PF13302">
    <property type="entry name" value="Acetyltransf_3"/>
    <property type="match status" value="1"/>
</dbReference>
<dbReference type="Proteomes" id="UP000011864">
    <property type="component" value="Chromosome"/>
</dbReference>
<evidence type="ECO:0000259" key="1">
    <source>
        <dbReference type="Pfam" id="PF13302"/>
    </source>
</evidence>
<dbReference type="AlphaFoldDB" id="M4RMD1"/>
<organism evidence="2 3">
    <name type="scientific">Paraglaciecola psychrophila 170</name>
    <dbReference type="NCBI Taxonomy" id="1129794"/>
    <lineage>
        <taxon>Bacteria</taxon>
        <taxon>Pseudomonadati</taxon>
        <taxon>Pseudomonadota</taxon>
        <taxon>Gammaproteobacteria</taxon>
        <taxon>Alteromonadales</taxon>
        <taxon>Alteromonadaceae</taxon>
        <taxon>Paraglaciecola</taxon>
    </lineage>
</organism>
<gene>
    <name evidence="2" type="ORF">C427_1210</name>
</gene>